<dbReference type="AlphaFoldDB" id="A0A9D4LSN2"/>
<dbReference type="EMBL" id="JAIWYP010000002">
    <property type="protein sequence ID" value="KAH3863073.1"/>
    <property type="molecule type" value="Genomic_DNA"/>
</dbReference>
<organism evidence="1 2">
    <name type="scientific">Dreissena polymorpha</name>
    <name type="common">Zebra mussel</name>
    <name type="synonym">Mytilus polymorpha</name>
    <dbReference type="NCBI Taxonomy" id="45954"/>
    <lineage>
        <taxon>Eukaryota</taxon>
        <taxon>Metazoa</taxon>
        <taxon>Spiralia</taxon>
        <taxon>Lophotrochozoa</taxon>
        <taxon>Mollusca</taxon>
        <taxon>Bivalvia</taxon>
        <taxon>Autobranchia</taxon>
        <taxon>Heteroconchia</taxon>
        <taxon>Euheterodonta</taxon>
        <taxon>Imparidentia</taxon>
        <taxon>Neoheterodontei</taxon>
        <taxon>Myida</taxon>
        <taxon>Dreissenoidea</taxon>
        <taxon>Dreissenidae</taxon>
        <taxon>Dreissena</taxon>
    </lineage>
</organism>
<protein>
    <submittedName>
        <fullName evidence="1">Uncharacterized protein</fullName>
    </submittedName>
</protein>
<dbReference type="Proteomes" id="UP000828390">
    <property type="component" value="Unassembled WGS sequence"/>
</dbReference>
<keyword evidence="2" id="KW-1185">Reference proteome</keyword>
<evidence type="ECO:0000313" key="1">
    <source>
        <dbReference type="EMBL" id="KAH3863073.1"/>
    </source>
</evidence>
<proteinExistence type="predicted"/>
<evidence type="ECO:0000313" key="2">
    <source>
        <dbReference type="Proteomes" id="UP000828390"/>
    </source>
</evidence>
<gene>
    <name evidence="1" type="ORF">DPMN_026051</name>
</gene>
<sequence length="72" mass="7858">MCYTSSRSCLSPSAQLIAFMQASMSRKKGPVCREKLVLLYLCVLLLANPGPRPPKFPCGICQLAVKWTTPGV</sequence>
<comment type="caution">
    <text evidence="1">The sequence shown here is derived from an EMBL/GenBank/DDBJ whole genome shotgun (WGS) entry which is preliminary data.</text>
</comment>
<reference evidence="1" key="1">
    <citation type="journal article" date="2019" name="bioRxiv">
        <title>The Genome of the Zebra Mussel, Dreissena polymorpha: A Resource for Invasive Species Research.</title>
        <authorList>
            <person name="McCartney M.A."/>
            <person name="Auch B."/>
            <person name="Kono T."/>
            <person name="Mallez S."/>
            <person name="Zhang Y."/>
            <person name="Obille A."/>
            <person name="Becker A."/>
            <person name="Abrahante J.E."/>
            <person name="Garbe J."/>
            <person name="Badalamenti J.P."/>
            <person name="Herman A."/>
            <person name="Mangelson H."/>
            <person name="Liachko I."/>
            <person name="Sullivan S."/>
            <person name="Sone E.D."/>
            <person name="Koren S."/>
            <person name="Silverstein K.A.T."/>
            <person name="Beckman K.B."/>
            <person name="Gohl D.M."/>
        </authorList>
    </citation>
    <scope>NUCLEOTIDE SEQUENCE</scope>
    <source>
        <strain evidence="1">Duluth1</strain>
        <tissue evidence="1">Whole animal</tissue>
    </source>
</reference>
<name>A0A9D4LSN2_DREPO</name>
<accession>A0A9D4LSN2</accession>
<reference evidence="1" key="2">
    <citation type="submission" date="2020-11" db="EMBL/GenBank/DDBJ databases">
        <authorList>
            <person name="McCartney M.A."/>
            <person name="Auch B."/>
            <person name="Kono T."/>
            <person name="Mallez S."/>
            <person name="Becker A."/>
            <person name="Gohl D.M."/>
            <person name="Silverstein K.A.T."/>
            <person name="Koren S."/>
            <person name="Bechman K.B."/>
            <person name="Herman A."/>
            <person name="Abrahante J.E."/>
            <person name="Garbe J."/>
        </authorList>
    </citation>
    <scope>NUCLEOTIDE SEQUENCE</scope>
    <source>
        <strain evidence="1">Duluth1</strain>
        <tissue evidence="1">Whole animal</tissue>
    </source>
</reference>